<evidence type="ECO:0000313" key="2">
    <source>
        <dbReference type="Proteomes" id="UP000184038"/>
    </source>
</evidence>
<organism evidence="1 2">
    <name type="scientific">Anaerosporobacter mobilis DSM 15930</name>
    <dbReference type="NCBI Taxonomy" id="1120996"/>
    <lineage>
        <taxon>Bacteria</taxon>
        <taxon>Bacillati</taxon>
        <taxon>Bacillota</taxon>
        <taxon>Clostridia</taxon>
        <taxon>Lachnospirales</taxon>
        <taxon>Lachnospiraceae</taxon>
        <taxon>Anaerosporobacter</taxon>
    </lineage>
</organism>
<dbReference type="OrthoDB" id="1895216at2"/>
<reference evidence="1 2" key="1">
    <citation type="submission" date="2016-11" db="EMBL/GenBank/DDBJ databases">
        <authorList>
            <person name="Jaros S."/>
            <person name="Januszkiewicz K."/>
            <person name="Wedrychowicz H."/>
        </authorList>
    </citation>
    <scope>NUCLEOTIDE SEQUENCE [LARGE SCALE GENOMIC DNA]</scope>
    <source>
        <strain evidence="1 2">DSM 15930</strain>
    </source>
</reference>
<keyword evidence="2" id="KW-1185">Reference proteome</keyword>
<dbReference type="STRING" id="1120996.SAMN02746066_02925"/>
<name>A0A1M7KT26_9FIRM</name>
<protein>
    <recommendedName>
        <fullName evidence="3">Tetratricopeptide repeat-containing protein</fullName>
    </recommendedName>
</protein>
<evidence type="ECO:0000313" key="1">
    <source>
        <dbReference type="EMBL" id="SHM68349.1"/>
    </source>
</evidence>
<gene>
    <name evidence="1" type="ORF">SAMN02746066_02925</name>
</gene>
<dbReference type="AlphaFoldDB" id="A0A1M7KT26"/>
<dbReference type="EMBL" id="FRCP01000014">
    <property type="protein sequence ID" value="SHM68349.1"/>
    <property type="molecule type" value="Genomic_DNA"/>
</dbReference>
<dbReference type="Proteomes" id="UP000184038">
    <property type="component" value="Unassembled WGS sequence"/>
</dbReference>
<evidence type="ECO:0008006" key="3">
    <source>
        <dbReference type="Google" id="ProtNLM"/>
    </source>
</evidence>
<proteinExistence type="predicted"/>
<dbReference type="RefSeq" id="WP_073288984.1">
    <property type="nucleotide sequence ID" value="NZ_FRCP01000014.1"/>
</dbReference>
<sequence length="279" mass="32848">MGKLIFCTGQVTQKPYTFPFSKTKIYSMEELNYYLYNNIYLISEDTFQYSLCDWIENELLLPEVADKIRNLLNRRNHLKDVVVSLLCSADYYTEQQIRELIQVMEQIERMPMIKKRKIKADNYLMYGQYAKASSEYEAIVDAKEAAVFSGVEYGDIYHNLAVAKARTISASEAAKYYLLAYRRNQREESLVQYLYALLLSKNTEEFKAACEEFAISRERQEQLEEDIFVKELAALETADYESIERLSDLKKEGKVAQYYRELKNTIRQYKDTYRKGILS</sequence>
<accession>A0A1M7KT26</accession>